<protein>
    <submittedName>
        <fullName evidence="1">RNA-binding domain-containing protein</fullName>
    </submittedName>
</protein>
<dbReference type="EMBL" id="MU393556">
    <property type="protein sequence ID" value="KAI4861317.1"/>
    <property type="molecule type" value="Genomic_DNA"/>
</dbReference>
<proteinExistence type="predicted"/>
<comment type="caution">
    <text evidence="1">The sequence shown here is derived from an EMBL/GenBank/DDBJ whole genome shotgun (WGS) entry which is preliminary data.</text>
</comment>
<sequence length="413" mass="42923">MSYPPPPGSNSSLPPRPPPSRVSGFKPAFSSTPPTHTPSPGAITARPYAAPTPPPAYSSAPSYAGAPASHHYGAPPSSSYQQQPYARPGSVNNGGGYQQPAPAANPYQYPGQQQAGAVSSYQQPNYYGAPQTANAATAATSSYAAAPQIRNPFPAPSQAKSNDDYDPDMAAQIAQWQSAYVKDPSREGTGTPGAAAPARPNGGATTYAAEPTNAAAAAAAAAAQTADGTEKKKTVVRSGGGQKWTDDTLLEWDPSHLRLFVGNLAGETTDESLYKAFAQWRSLQKARVIRDKVTSKSKGYGFVSFSDPDEFFQAAKEMNGKYIQSHPVVVRKSTTEIKPTANKDKNNSKWNRNNHRNNKNKNRGGSGSGGGGGNGSGSGGGGKQEGFEPHLGPVGAGVHKPGQKTKGGLKLLG</sequence>
<dbReference type="Proteomes" id="UP001497700">
    <property type="component" value="Unassembled WGS sequence"/>
</dbReference>
<accession>A0ACB9YQ08</accession>
<evidence type="ECO:0000313" key="1">
    <source>
        <dbReference type="EMBL" id="KAI4861317.1"/>
    </source>
</evidence>
<keyword evidence="2" id="KW-1185">Reference proteome</keyword>
<evidence type="ECO:0000313" key="2">
    <source>
        <dbReference type="Proteomes" id="UP001497700"/>
    </source>
</evidence>
<reference evidence="1 2" key="1">
    <citation type="journal article" date="2022" name="New Phytol.">
        <title>Ecological generalism drives hyperdiversity of secondary metabolite gene clusters in xylarialean endophytes.</title>
        <authorList>
            <person name="Franco M.E.E."/>
            <person name="Wisecaver J.H."/>
            <person name="Arnold A.E."/>
            <person name="Ju Y.M."/>
            <person name="Slot J.C."/>
            <person name="Ahrendt S."/>
            <person name="Moore L.P."/>
            <person name="Eastman K.E."/>
            <person name="Scott K."/>
            <person name="Konkel Z."/>
            <person name="Mondo S.J."/>
            <person name="Kuo A."/>
            <person name="Hayes R.D."/>
            <person name="Haridas S."/>
            <person name="Andreopoulos B."/>
            <person name="Riley R."/>
            <person name="LaButti K."/>
            <person name="Pangilinan J."/>
            <person name="Lipzen A."/>
            <person name="Amirebrahimi M."/>
            <person name="Yan J."/>
            <person name="Adam C."/>
            <person name="Keymanesh K."/>
            <person name="Ng V."/>
            <person name="Louie K."/>
            <person name="Northen T."/>
            <person name="Drula E."/>
            <person name="Henrissat B."/>
            <person name="Hsieh H.M."/>
            <person name="Youens-Clark K."/>
            <person name="Lutzoni F."/>
            <person name="Miadlikowska J."/>
            <person name="Eastwood D.C."/>
            <person name="Hamelin R.C."/>
            <person name="Grigoriev I.V."/>
            <person name="U'Ren J.M."/>
        </authorList>
    </citation>
    <scope>NUCLEOTIDE SEQUENCE [LARGE SCALE GENOMIC DNA]</scope>
    <source>
        <strain evidence="1 2">CBS 119005</strain>
    </source>
</reference>
<organism evidence="1 2">
    <name type="scientific">Hypoxylon rubiginosum</name>
    <dbReference type="NCBI Taxonomy" id="110542"/>
    <lineage>
        <taxon>Eukaryota</taxon>
        <taxon>Fungi</taxon>
        <taxon>Dikarya</taxon>
        <taxon>Ascomycota</taxon>
        <taxon>Pezizomycotina</taxon>
        <taxon>Sordariomycetes</taxon>
        <taxon>Xylariomycetidae</taxon>
        <taxon>Xylariales</taxon>
        <taxon>Hypoxylaceae</taxon>
        <taxon>Hypoxylon</taxon>
    </lineage>
</organism>
<gene>
    <name evidence="1" type="ORF">F4820DRAFT_72332</name>
</gene>
<name>A0ACB9YQ08_9PEZI</name>